<comment type="caution">
    <text evidence="1">The sequence shown here is derived from an EMBL/GenBank/DDBJ whole genome shotgun (WGS) entry which is preliminary data.</text>
</comment>
<accession>A0ACB7INR2</accession>
<proteinExistence type="predicted"/>
<reference evidence="1 2" key="1">
    <citation type="journal article" date="2021" name="Appl. Environ. Microbiol.">
        <title>Genetic linkage and physical mapping for an oyster mushroom Pleurotus cornucopiae and QTL analysis for the trait cap color.</title>
        <authorList>
            <person name="Zhang Y."/>
            <person name="Gao W."/>
            <person name="Sonnenberg A."/>
            <person name="Chen Q."/>
            <person name="Zhang J."/>
            <person name="Huang C."/>
        </authorList>
    </citation>
    <scope>NUCLEOTIDE SEQUENCE [LARGE SCALE GENOMIC DNA]</scope>
    <source>
        <strain evidence="1">CCMSSC00406</strain>
    </source>
</reference>
<evidence type="ECO:0000313" key="1">
    <source>
        <dbReference type="EMBL" id="KAG9219848.1"/>
    </source>
</evidence>
<evidence type="ECO:0000313" key="2">
    <source>
        <dbReference type="Proteomes" id="UP000824881"/>
    </source>
</evidence>
<name>A0ACB7INR2_PLECO</name>
<keyword evidence="2" id="KW-1185">Reference proteome</keyword>
<protein>
    <submittedName>
        <fullName evidence="1">Uncharacterized protein</fullName>
    </submittedName>
</protein>
<organism evidence="1 2">
    <name type="scientific">Pleurotus cornucopiae</name>
    <name type="common">Cornucopia mushroom</name>
    <dbReference type="NCBI Taxonomy" id="5321"/>
    <lineage>
        <taxon>Eukaryota</taxon>
        <taxon>Fungi</taxon>
        <taxon>Dikarya</taxon>
        <taxon>Basidiomycota</taxon>
        <taxon>Agaricomycotina</taxon>
        <taxon>Agaricomycetes</taxon>
        <taxon>Agaricomycetidae</taxon>
        <taxon>Agaricales</taxon>
        <taxon>Pleurotineae</taxon>
        <taxon>Pleurotaceae</taxon>
        <taxon>Pleurotus</taxon>
    </lineage>
</organism>
<dbReference type="Proteomes" id="UP000824881">
    <property type="component" value="Unassembled WGS sequence"/>
</dbReference>
<sequence>MASQTSPHPQTIQGDFYAASQMGGNAGGHGNHNSIFNGGQEDMKSQLATVRAMYEAQNMSKYDYNTYLGQVQRIQETLEEMLRDANDLEEKLEVDRQKKFPPRNRMAEVDANWPTPAATKSMKRGK</sequence>
<dbReference type="EMBL" id="WQMT02000008">
    <property type="protein sequence ID" value="KAG9219848.1"/>
    <property type="molecule type" value="Genomic_DNA"/>
</dbReference>
<gene>
    <name evidence="1" type="ORF">CCMSSC00406_0009404</name>
</gene>